<keyword evidence="4 5" id="KW-0472">Membrane</keyword>
<dbReference type="EMBL" id="VRSW01000003">
    <property type="protein sequence ID" value="TXK04024.1"/>
    <property type="molecule type" value="Genomic_DNA"/>
</dbReference>
<dbReference type="InterPro" id="IPR037294">
    <property type="entry name" value="ABC_BtuC-like"/>
</dbReference>
<dbReference type="OrthoDB" id="5125407at2"/>
<accession>A0A5C8HL80</accession>
<evidence type="ECO:0000256" key="2">
    <source>
        <dbReference type="ARBA" id="ARBA00022692"/>
    </source>
</evidence>
<dbReference type="Proteomes" id="UP000321196">
    <property type="component" value="Unassembled WGS sequence"/>
</dbReference>
<dbReference type="AlphaFoldDB" id="A0A5C8HL80"/>
<evidence type="ECO:0000313" key="7">
    <source>
        <dbReference type="Proteomes" id="UP000321196"/>
    </source>
</evidence>
<comment type="caution">
    <text evidence="6">The sequence shown here is derived from an EMBL/GenBank/DDBJ whole genome shotgun (WGS) entry which is preliminary data.</text>
</comment>
<keyword evidence="2 5" id="KW-0812">Transmembrane</keyword>
<protein>
    <submittedName>
        <fullName evidence="6">Potassium transporter Trk</fullName>
    </submittedName>
</protein>
<keyword evidence="3 5" id="KW-1133">Transmembrane helix</keyword>
<comment type="subcellular location">
    <subcellularLocation>
        <location evidence="1">Membrane</location>
        <topology evidence="1">Multi-pass membrane protein</topology>
    </subcellularLocation>
</comment>
<dbReference type="SUPFAM" id="SSF81345">
    <property type="entry name" value="ABC transporter involved in vitamin B12 uptake, BtuC"/>
    <property type="match status" value="1"/>
</dbReference>
<evidence type="ECO:0000256" key="4">
    <source>
        <dbReference type="ARBA" id="ARBA00023136"/>
    </source>
</evidence>
<evidence type="ECO:0000256" key="3">
    <source>
        <dbReference type="ARBA" id="ARBA00022989"/>
    </source>
</evidence>
<dbReference type="RefSeq" id="WP_147826080.1">
    <property type="nucleotide sequence ID" value="NZ_BAAARG010000003.1"/>
</dbReference>
<proteinExistence type="predicted"/>
<evidence type="ECO:0000313" key="6">
    <source>
        <dbReference type="EMBL" id="TXK04024.1"/>
    </source>
</evidence>
<gene>
    <name evidence="6" type="ORF">FVP60_09635</name>
</gene>
<keyword evidence="7" id="KW-1185">Reference proteome</keyword>
<evidence type="ECO:0000256" key="1">
    <source>
        <dbReference type="ARBA" id="ARBA00004141"/>
    </source>
</evidence>
<dbReference type="GO" id="GO:0016020">
    <property type="term" value="C:membrane"/>
    <property type="evidence" value="ECO:0007669"/>
    <property type="project" value="UniProtKB-SubCell"/>
</dbReference>
<reference evidence="6 7" key="1">
    <citation type="submission" date="2019-08" db="EMBL/GenBank/DDBJ databases">
        <authorList>
            <person name="Dong K."/>
        </authorList>
    </citation>
    <scope>NUCLEOTIDE SEQUENCE [LARGE SCALE GENOMIC DNA]</scope>
    <source>
        <strain evidence="6 7">M4-8</strain>
    </source>
</reference>
<sequence>MPEQTSTTVTEGRVRRVPRYGVFLVMGGALGVLTAAILTLTFDGIAEPSEIGVTYSQSQVFGFLMLYCAAGGVMLGAIVALILDKTVGRRTHTVTMTTEKVIEQPDAA</sequence>
<name>A0A5C8HL80_9MICO</name>
<feature type="transmembrane region" description="Helical" evidence="5">
    <location>
        <begin position="20"/>
        <end position="40"/>
    </location>
</feature>
<organism evidence="6 7">
    <name type="scientific">Microbacterium mitrae</name>
    <dbReference type="NCBI Taxonomy" id="664640"/>
    <lineage>
        <taxon>Bacteria</taxon>
        <taxon>Bacillati</taxon>
        <taxon>Actinomycetota</taxon>
        <taxon>Actinomycetes</taxon>
        <taxon>Micrococcales</taxon>
        <taxon>Microbacteriaceae</taxon>
        <taxon>Microbacterium</taxon>
    </lineage>
</organism>
<evidence type="ECO:0000256" key="5">
    <source>
        <dbReference type="SAM" id="Phobius"/>
    </source>
</evidence>
<feature type="transmembrane region" description="Helical" evidence="5">
    <location>
        <begin position="60"/>
        <end position="83"/>
    </location>
</feature>